<reference evidence="1 2" key="1">
    <citation type="submission" date="2019-02" db="EMBL/GenBank/DDBJ databases">
        <title>Deep-cultivation of Planctomycetes and their phenomic and genomic characterization uncovers novel biology.</title>
        <authorList>
            <person name="Wiegand S."/>
            <person name="Jogler M."/>
            <person name="Boedeker C."/>
            <person name="Pinto D."/>
            <person name="Vollmers J."/>
            <person name="Rivas-Marin E."/>
            <person name="Kohn T."/>
            <person name="Peeters S.H."/>
            <person name="Heuer A."/>
            <person name="Rast P."/>
            <person name="Oberbeckmann S."/>
            <person name="Bunk B."/>
            <person name="Jeske O."/>
            <person name="Meyerdierks A."/>
            <person name="Storesund J.E."/>
            <person name="Kallscheuer N."/>
            <person name="Luecker S."/>
            <person name="Lage O.M."/>
            <person name="Pohl T."/>
            <person name="Merkel B.J."/>
            <person name="Hornburger P."/>
            <person name="Mueller R.-W."/>
            <person name="Bruemmer F."/>
            <person name="Labrenz M."/>
            <person name="Spormann A.M."/>
            <person name="Op Den Camp H."/>
            <person name="Overmann J."/>
            <person name="Amann R."/>
            <person name="Jetten M.S.M."/>
            <person name="Mascher T."/>
            <person name="Medema M.H."/>
            <person name="Devos D.P."/>
            <person name="Kaster A.-K."/>
            <person name="Ovreas L."/>
            <person name="Rohde M."/>
            <person name="Galperin M.Y."/>
            <person name="Jogler C."/>
        </authorList>
    </citation>
    <scope>NUCLEOTIDE SEQUENCE [LARGE SCALE GENOMIC DNA]</scope>
    <source>
        <strain evidence="1 2">Pan54</strain>
    </source>
</reference>
<accession>A0A5C5XCZ4</accession>
<organism evidence="1 2">
    <name type="scientific">Rubinisphaera italica</name>
    <dbReference type="NCBI Taxonomy" id="2527969"/>
    <lineage>
        <taxon>Bacteria</taxon>
        <taxon>Pseudomonadati</taxon>
        <taxon>Planctomycetota</taxon>
        <taxon>Planctomycetia</taxon>
        <taxon>Planctomycetales</taxon>
        <taxon>Planctomycetaceae</taxon>
        <taxon>Rubinisphaera</taxon>
    </lineage>
</organism>
<sequence>MLIFSSVYRFKIVSANRRKIAAFAAPSPLRIRLVSSAKVTSNDQCIWFSIFQWSRTCLARVRTFGSSELMKRFDSLTARESTGQLLRRLPVDRSFAVHHADPVELLVRKAYCHIDPPELFHFGRGRKDGIASVFVPPSV</sequence>
<name>A0A5C5XCZ4_9PLAN</name>
<proteinExistence type="predicted"/>
<protein>
    <submittedName>
        <fullName evidence="1">Uncharacterized protein</fullName>
    </submittedName>
</protein>
<dbReference type="AlphaFoldDB" id="A0A5C5XCZ4"/>
<gene>
    <name evidence="1" type="ORF">Pan54_05020</name>
</gene>
<comment type="caution">
    <text evidence="1">The sequence shown here is derived from an EMBL/GenBank/DDBJ whole genome shotgun (WGS) entry which is preliminary data.</text>
</comment>
<evidence type="ECO:0000313" key="1">
    <source>
        <dbReference type="EMBL" id="TWT59792.1"/>
    </source>
</evidence>
<evidence type="ECO:0000313" key="2">
    <source>
        <dbReference type="Proteomes" id="UP000316095"/>
    </source>
</evidence>
<dbReference type="Proteomes" id="UP000316095">
    <property type="component" value="Unassembled WGS sequence"/>
</dbReference>
<keyword evidence="2" id="KW-1185">Reference proteome</keyword>
<dbReference type="EMBL" id="SJPG01000001">
    <property type="protein sequence ID" value="TWT59792.1"/>
    <property type="molecule type" value="Genomic_DNA"/>
</dbReference>